<dbReference type="EC" id="6.3.4.15" evidence="3"/>
<dbReference type="Pfam" id="PF02237">
    <property type="entry name" value="BPL_C"/>
    <property type="match status" value="1"/>
</dbReference>
<dbReference type="Gene3D" id="3.30.930.10">
    <property type="entry name" value="Bira Bifunctional Protein, Domain 2"/>
    <property type="match status" value="1"/>
</dbReference>
<evidence type="ECO:0000313" key="5">
    <source>
        <dbReference type="EMBL" id="SDI25716.1"/>
    </source>
</evidence>
<dbReference type="InterPro" id="IPR045864">
    <property type="entry name" value="aa-tRNA-synth_II/BPL/LPL"/>
</dbReference>
<dbReference type="InterPro" id="IPR003142">
    <property type="entry name" value="BPL_C"/>
</dbReference>
<dbReference type="Pfam" id="PF03099">
    <property type="entry name" value="BPL_LplA_LipB"/>
    <property type="match status" value="1"/>
</dbReference>
<evidence type="ECO:0000313" key="6">
    <source>
        <dbReference type="Proteomes" id="UP000182130"/>
    </source>
</evidence>
<gene>
    <name evidence="5" type="ORF">SAMN05216555_101447</name>
</gene>
<dbReference type="InterPro" id="IPR004408">
    <property type="entry name" value="Biotin_CoA_COase_ligase"/>
</dbReference>
<dbReference type="NCBIfam" id="TIGR00121">
    <property type="entry name" value="birA_ligase"/>
    <property type="match status" value="1"/>
</dbReference>
<evidence type="ECO:0000256" key="1">
    <source>
        <dbReference type="ARBA" id="ARBA00022598"/>
    </source>
</evidence>
<dbReference type="STRING" id="1045773.SAMN05216555_101447"/>
<dbReference type="SUPFAM" id="SSF55681">
    <property type="entry name" value="Class II aaRS and biotin synthetases"/>
    <property type="match status" value="1"/>
</dbReference>
<accession>A0A1G8J3D9</accession>
<dbReference type="OrthoDB" id="9807064at2"/>
<dbReference type="InterPro" id="IPR004143">
    <property type="entry name" value="BPL_LPL_catalytic"/>
</dbReference>
<evidence type="ECO:0000256" key="2">
    <source>
        <dbReference type="ARBA" id="ARBA00023267"/>
    </source>
</evidence>
<evidence type="ECO:0000256" key="3">
    <source>
        <dbReference type="ARBA" id="ARBA00024227"/>
    </source>
</evidence>
<keyword evidence="6" id="KW-1185">Reference proteome</keyword>
<dbReference type="Gene3D" id="2.30.30.100">
    <property type="match status" value="1"/>
</dbReference>
<dbReference type="EMBL" id="FNEI01000001">
    <property type="protein sequence ID" value="SDI25716.1"/>
    <property type="molecule type" value="Genomic_DNA"/>
</dbReference>
<dbReference type="GO" id="GO:0004077">
    <property type="term" value="F:biotin--[biotin carboxyl-carrier protein] ligase activity"/>
    <property type="evidence" value="ECO:0007669"/>
    <property type="project" value="UniProtKB-EC"/>
</dbReference>
<protein>
    <recommendedName>
        <fullName evidence="3">biotin--[biotin carboxyl-carrier protein] ligase</fullName>
        <ecNumber evidence="3">6.3.4.15</ecNumber>
    </recommendedName>
</protein>
<feature type="domain" description="BPL/LPL catalytic" evidence="4">
    <location>
        <begin position="26"/>
        <end position="208"/>
    </location>
</feature>
<dbReference type="PROSITE" id="PS51733">
    <property type="entry name" value="BPL_LPL_CATALYTIC"/>
    <property type="match status" value="1"/>
</dbReference>
<dbReference type="PANTHER" id="PTHR12835">
    <property type="entry name" value="BIOTIN PROTEIN LIGASE"/>
    <property type="match status" value="1"/>
</dbReference>
<proteinExistence type="predicted"/>
<dbReference type="AlphaFoldDB" id="A0A1G8J3D9"/>
<organism evidence="5 6">
    <name type="scientific">Arthrobacter cupressi</name>
    <dbReference type="NCBI Taxonomy" id="1045773"/>
    <lineage>
        <taxon>Bacteria</taxon>
        <taxon>Bacillati</taxon>
        <taxon>Actinomycetota</taxon>
        <taxon>Actinomycetes</taxon>
        <taxon>Micrococcales</taxon>
        <taxon>Micrococcaceae</taxon>
        <taxon>Arthrobacter</taxon>
    </lineage>
</organism>
<dbReference type="RefSeq" id="WP_074586497.1">
    <property type="nucleotide sequence ID" value="NZ_FNEI01000001.1"/>
</dbReference>
<dbReference type="PANTHER" id="PTHR12835:SF5">
    <property type="entry name" value="BIOTIN--PROTEIN LIGASE"/>
    <property type="match status" value="1"/>
</dbReference>
<sequence length="290" mass="30934">MERANLDKDALLNGDFLANTGIARLEVVETTGSTNADLLRAVTVEPKEWPDMSVLTAEHQTAGRGRLERHWEAPDHSAVSVSIVLRPVNAQGLPVPTQSYSWLSLLAALALRETLLEYCGLPAEIKWPNDVLVRGRKISGILAQLGPMGDGTVPAVVLGTGLNVSLAEDELPVPTATSLLVEGAETLDRTAILQNYLSRFAVLYRSFCNADGDPAAGLAGGPSLHKRVEAVLVTLGREVRAQLPGDHELVGHASRLDEYGSLLVVDHGGREHVVTAGDVVHLRPTDGGYA</sequence>
<name>A0A1G8J3D9_9MICC</name>
<keyword evidence="2" id="KW-0092">Biotin</keyword>
<dbReference type="CDD" id="cd16442">
    <property type="entry name" value="BPL"/>
    <property type="match status" value="1"/>
</dbReference>
<evidence type="ECO:0000259" key="4">
    <source>
        <dbReference type="PROSITE" id="PS51733"/>
    </source>
</evidence>
<keyword evidence="1 5" id="KW-0436">Ligase</keyword>
<reference evidence="6" key="1">
    <citation type="submission" date="2016-10" db="EMBL/GenBank/DDBJ databases">
        <authorList>
            <person name="Varghese N."/>
            <person name="Submissions S."/>
        </authorList>
    </citation>
    <scope>NUCLEOTIDE SEQUENCE [LARGE SCALE GENOMIC DNA]</scope>
    <source>
        <strain evidence="6">CGMCC 1.10783</strain>
    </source>
</reference>
<dbReference type="GO" id="GO:0005737">
    <property type="term" value="C:cytoplasm"/>
    <property type="evidence" value="ECO:0007669"/>
    <property type="project" value="TreeGrafter"/>
</dbReference>
<dbReference type="Proteomes" id="UP000182130">
    <property type="component" value="Unassembled WGS sequence"/>
</dbReference>